<comment type="catalytic activity">
    <reaction evidence="9 10 13">
        <text>6-phospho-D-gluconate + NADP(+) = D-ribulose 5-phosphate + CO2 + NADPH</text>
        <dbReference type="Rhea" id="RHEA:10116"/>
        <dbReference type="ChEBI" id="CHEBI:16526"/>
        <dbReference type="ChEBI" id="CHEBI:57783"/>
        <dbReference type="ChEBI" id="CHEBI:58121"/>
        <dbReference type="ChEBI" id="CHEBI:58349"/>
        <dbReference type="ChEBI" id="CHEBI:58759"/>
        <dbReference type="EC" id="1.1.1.44"/>
    </reaction>
</comment>
<evidence type="ECO:0000256" key="9">
    <source>
        <dbReference type="ARBA" id="ARBA00048640"/>
    </source>
</evidence>
<dbReference type="Gene3D" id="1.20.5.320">
    <property type="entry name" value="6-Phosphogluconate Dehydrogenase, domain 3"/>
    <property type="match status" value="1"/>
</dbReference>
<evidence type="ECO:0000256" key="11">
    <source>
        <dbReference type="PIRSR" id="PIRSR000109-1"/>
    </source>
</evidence>
<dbReference type="SUPFAM" id="SSF48179">
    <property type="entry name" value="6-phosphogluconate dehydrogenase C-terminal domain-like"/>
    <property type="match status" value="1"/>
</dbReference>
<protein>
    <recommendedName>
        <fullName evidence="5 10">6-phosphogluconate dehydrogenase, decarboxylating</fullName>
        <ecNumber evidence="4 10">1.1.1.44</ecNumber>
    </recommendedName>
</protein>
<evidence type="ECO:0000256" key="2">
    <source>
        <dbReference type="ARBA" id="ARBA00004874"/>
    </source>
</evidence>
<comment type="similarity">
    <text evidence="3 10 13">Belongs to the 6-phosphogluconate dehydrogenase family.</text>
</comment>
<dbReference type="Proteomes" id="UP000019678">
    <property type="component" value="Unassembled WGS sequence"/>
</dbReference>
<dbReference type="EMBL" id="ASRX01000009">
    <property type="protein sequence ID" value="EYF07546.1"/>
    <property type="molecule type" value="Genomic_DNA"/>
</dbReference>
<gene>
    <name evidence="15" type="ORF">CAP_8669</name>
</gene>
<dbReference type="FunFam" id="1.20.5.320:FF:000001">
    <property type="entry name" value="6-phosphogluconate dehydrogenase, decarboxylating"/>
    <property type="match status" value="1"/>
</dbReference>
<dbReference type="InterPro" id="IPR006113">
    <property type="entry name" value="6PGDH_Gnd/GntZ"/>
</dbReference>
<dbReference type="PANTHER" id="PTHR11811">
    <property type="entry name" value="6-PHOSPHOGLUCONATE DEHYDROGENASE"/>
    <property type="match status" value="1"/>
</dbReference>
<dbReference type="FunFam" id="1.10.1040.10:FF:000002">
    <property type="entry name" value="6-phosphogluconate dehydrogenase, decarboxylating"/>
    <property type="match status" value="1"/>
</dbReference>
<name>A0A017TG61_9BACT</name>
<keyword evidence="7 13" id="KW-0311">Gluconate utilization</keyword>
<comment type="pathway">
    <text evidence="2 10 13">Carbohydrate degradation; pentose phosphate pathway; D-ribulose 5-phosphate from D-glucose 6-phosphate (oxidative stage): step 3/3.</text>
</comment>
<dbReference type="RefSeq" id="WP_044237456.1">
    <property type="nucleotide sequence ID" value="NZ_ASRX01000009.1"/>
</dbReference>
<evidence type="ECO:0000256" key="1">
    <source>
        <dbReference type="ARBA" id="ARBA00002526"/>
    </source>
</evidence>
<evidence type="ECO:0000256" key="5">
    <source>
        <dbReference type="ARBA" id="ARBA00018193"/>
    </source>
</evidence>
<evidence type="ECO:0000313" key="15">
    <source>
        <dbReference type="EMBL" id="EYF07546.1"/>
    </source>
</evidence>
<comment type="subunit">
    <text evidence="10">Homodimer.</text>
</comment>
<evidence type="ECO:0000256" key="3">
    <source>
        <dbReference type="ARBA" id="ARBA00008419"/>
    </source>
</evidence>
<feature type="active site" description="Proton acceptor" evidence="11">
    <location>
        <position position="183"/>
    </location>
</feature>
<organism evidence="15 16">
    <name type="scientific">Chondromyces apiculatus DSM 436</name>
    <dbReference type="NCBI Taxonomy" id="1192034"/>
    <lineage>
        <taxon>Bacteria</taxon>
        <taxon>Pseudomonadati</taxon>
        <taxon>Myxococcota</taxon>
        <taxon>Polyangia</taxon>
        <taxon>Polyangiales</taxon>
        <taxon>Polyangiaceae</taxon>
        <taxon>Chondromyces</taxon>
    </lineage>
</organism>
<evidence type="ECO:0000256" key="13">
    <source>
        <dbReference type="RuleBase" id="RU000485"/>
    </source>
</evidence>
<dbReference type="GO" id="GO:0019521">
    <property type="term" value="P:D-gluconate metabolic process"/>
    <property type="evidence" value="ECO:0007669"/>
    <property type="project" value="UniProtKB-KW"/>
</dbReference>
<dbReference type="Gene3D" id="1.10.1040.10">
    <property type="entry name" value="N-(1-d-carboxylethyl)-l-norvaline Dehydrogenase, domain 2"/>
    <property type="match status" value="1"/>
</dbReference>
<evidence type="ECO:0000256" key="12">
    <source>
        <dbReference type="PIRSR" id="PIRSR000109-2"/>
    </source>
</evidence>
<feature type="binding site" description="in other chain" evidence="12">
    <location>
        <position position="103"/>
    </location>
    <ligand>
        <name>substrate</name>
        <note>ligand shared between dimeric partners</note>
    </ligand>
</feature>
<dbReference type="SUPFAM" id="SSF51735">
    <property type="entry name" value="NAD(P)-binding Rossmann-fold domains"/>
    <property type="match status" value="1"/>
</dbReference>
<dbReference type="eggNOG" id="COG0362">
    <property type="taxonomic scope" value="Bacteria"/>
</dbReference>
<dbReference type="PIRSF" id="PIRSF000109">
    <property type="entry name" value="6PGD"/>
    <property type="match status" value="1"/>
</dbReference>
<dbReference type="InterPro" id="IPR006114">
    <property type="entry name" value="6PGDH_C"/>
</dbReference>
<keyword evidence="10 13" id="KW-0521">NADP</keyword>
<dbReference type="NCBIfam" id="NF006765">
    <property type="entry name" value="PRK09287.1"/>
    <property type="match status" value="1"/>
</dbReference>
<feature type="active site" description="Proton donor" evidence="11">
    <location>
        <position position="190"/>
    </location>
</feature>
<feature type="binding site" description="in other chain" evidence="12">
    <location>
        <position position="191"/>
    </location>
    <ligand>
        <name>substrate</name>
        <note>ligand shared between dimeric partners</note>
    </ligand>
</feature>
<evidence type="ECO:0000256" key="7">
    <source>
        <dbReference type="ARBA" id="ARBA00023064"/>
    </source>
</evidence>
<dbReference type="InterPro" id="IPR006115">
    <property type="entry name" value="6PGDH_NADP-bd"/>
</dbReference>
<dbReference type="Gene3D" id="3.40.50.720">
    <property type="entry name" value="NAD(P)-binding Rossmann-like Domain"/>
    <property type="match status" value="1"/>
</dbReference>
<evidence type="ECO:0000313" key="16">
    <source>
        <dbReference type="Proteomes" id="UP000019678"/>
    </source>
</evidence>
<dbReference type="InterPro" id="IPR036291">
    <property type="entry name" value="NAD(P)-bd_dom_sf"/>
</dbReference>
<dbReference type="GO" id="GO:0006098">
    <property type="term" value="P:pentose-phosphate shunt"/>
    <property type="evidence" value="ECO:0007669"/>
    <property type="project" value="UniProtKB-UniPathway"/>
</dbReference>
<dbReference type="STRING" id="1192034.CAP_8669"/>
<feature type="binding site" description="in other chain" evidence="12">
    <location>
        <begin position="129"/>
        <end position="131"/>
    </location>
    <ligand>
        <name>substrate</name>
        <note>ligand shared between dimeric partners</note>
    </ligand>
</feature>
<dbReference type="EC" id="1.1.1.44" evidence="4 10"/>
<comment type="function">
    <text evidence="1 10">Catalyzes the oxidative decarboxylation of 6-phosphogluconate to ribulose 5-phosphate and CO(2), with concomitant reduction of NADP to NADPH.</text>
</comment>
<sequence length="479" mass="51723">MTKEMDIGVAGLGVMGRNLALNIADKGFSLAVYNRHPDPVKEFAAAAGDKPVAACKTVEEFTRALKRPRRILMLVKAGVGVENTIAALKPHLEKGDILVDAGNEHFSVTERRERELSEAGIRYFGMGVSGGESGARHGPSMMPGGERAAYEELAPILTKIAAQHPDGPCVAYMGPGGAGHYVKMIHNGIEYGDMQLIAEAYDVLKNIGGLSNEELAETFSTWNQGELESYLVQITAHIFTVKDPEGQGQLLDAILDASSMKGTGTWTVQDAATLTAAIPTVASAVDARVLSSDKQGRVRISKVLPGPDPAKAAAVAQARGIDRKALVAAVRDALYASKLCSYAQGMNLLRLASIERKWDLDLPEIARIWQDGCIIRARLLSRIKAAFASDPQLPNLLLDPSLVEDLRGRQEGWRKVVSLAAEAGLPTLATSASLSYYDTIRRERLPANLIQAQRDFFGAHTYKRLDRDGDLHTEWSAGS</sequence>
<dbReference type="FunFam" id="3.40.50.720:FF:000007">
    <property type="entry name" value="6-phosphogluconate dehydrogenase, decarboxylating"/>
    <property type="match status" value="1"/>
</dbReference>
<dbReference type="InterPro" id="IPR008927">
    <property type="entry name" value="6-PGluconate_DH-like_C_sf"/>
</dbReference>
<feature type="binding site" description="in other chain" evidence="12">
    <location>
        <begin position="186"/>
        <end position="187"/>
    </location>
    <ligand>
        <name>substrate</name>
        <note>ligand shared between dimeric partners</note>
    </ligand>
</feature>
<evidence type="ECO:0000259" key="14">
    <source>
        <dbReference type="SMART" id="SM01350"/>
    </source>
</evidence>
<dbReference type="NCBIfam" id="TIGR00873">
    <property type="entry name" value="gnd"/>
    <property type="match status" value="1"/>
</dbReference>
<reference evidence="15 16" key="1">
    <citation type="submission" date="2013-05" db="EMBL/GenBank/DDBJ databases">
        <title>Genome assembly of Chondromyces apiculatus DSM 436.</title>
        <authorList>
            <person name="Sharma G."/>
            <person name="Khatri I."/>
            <person name="Kaur C."/>
            <person name="Mayilraj S."/>
            <person name="Subramanian S."/>
        </authorList>
    </citation>
    <scope>NUCLEOTIDE SEQUENCE [LARGE SCALE GENOMIC DNA]</scope>
    <source>
        <strain evidence="15 16">DSM 436</strain>
    </source>
</reference>
<evidence type="ECO:0000256" key="6">
    <source>
        <dbReference type="ARBA" id="ARBA00023002"/>
    </source>
</evidence>
<dbReference type="GO" id="GO:0050661">
    <property type="term" value="F:NADP binding"/>
    <property type="evidence" value="ECO:0007669"/>
    <property type="project" value="InterPro"/>
</dbReference>
<dbReference type="OrthoDB" id="9804542at2"/>
<dbReference type="Pfam" id="PF00393">
    <property type="entry name" value="6PGD"/>
    <property type="match status" value="1"/>
</dbReference>
<feature type="binding site" description="in other chain" evidence="12">
    <location>
        <position position="261"/>
    </location>
    <ligand>
        <name>substrate</name>
        <note>ligand shared between dimeric partners</note>
    </ligand>
</feature>
<dbReference type="PRINTS" id="PR00076">
    <property type="entry name" value="6PGDHDRGNASE"/>
</dbReference>
<feature type="binding site" evidence="12">
    <location>
        <position position="460"/>
    </location>
    <ligand>
        <name>substrate</name>
        <note>ligand shared between dimeric partners</note>
    </ligand>
</feature>
<comment type="caution">
    <text evidence="15">The sequence shown here is derived from an EMBL/GenBank/DDBJ whole genome shotgun (WGS) entry which is preliminary data.</text>
</comment>
<proteinExistence type="inferred from homology"/>
<evidence type="ECO:0000256" key="10">
    <source>
        <dbReference type="PIRNR" id="PIRNR000109"/>
    </source>
</evidence>
<keyword evidence="6 10" id="KW-0560">Oxidoreductase</keyword>
<feature type="binding site" description="in other chain" evidence="12">
    <location>
        <position position="288"/>
    </location>
    <ligand>
        <name>substrate</name>
        <note>ligand shared between dimeric partners</note>
    </ligand>
</feature>
<dbReference type="GO" id="GO:0004616">
    <property type="term" value="F:phosphogluconate dehydrogenase (decarboxylating) activity"/>
    <property type="evidence" value="ECO:0007669"/>
    <property type="project" value="UniProtKB-EC"/>
</dbReference>
<feature type="binding site" evidence="12">
    <location>
        <position position="454"/>
    </location>
    <ligand>
        <name>substrate</name>
        <note>ligand shared between dimeric partners</note>
    </ligand>
</feature>
<dbReference type="SMART" id="SM01350">
    <property type="entry name" value="6PGD"/>
    <property type="match status" value="1"/>
</dbReference>
<dbReference type="InterPro" id="IPR006183">
    <property type="entry name" value="Pgluconate_DH"/>
</dbReference>
<dbReference type="AlphaFoldDB" id="A0A017TG61"/>
<evidence type="ECO:0000256" key="8">
    <source>
        <dbReference type="ARBA" id="ARBA00023126"/>
    </source>
</evidence>
<keyword evidence="16" id="KW-1185">Reference proteome</keyword>
<dbReference type="InterPro" id="IPR013328">
    <property type="entry name" value="6PGD_dom2"/>
</dbReference>
<keyword evidence="8 10" id="KW-0570">Pentose shunt</keyword>
<dbReference type="Pfam" id="PF03446">
    <property type="entry name" value="NAD_binding_2"/>
    <property type="match status" value="1"/>
</dbReference>
<accession>A0A017TG61</accession>
<feature type="domain" description="6-phosphogluconate dehydrogenase C-terminal" evidence="14">
    <location>
        <begin position="179"/>
        <end position="476"/>
    </location>
</feature>
<dbReference type="UniPathway" id="UPA00115">
    <property type="reaction ID" value="UER00410"/>
</dbReference>
<evidence type="ECO:0000256" key="4">
    <source>
        <dbReference type="ARBA" id="ARBA00013011"/>
    </source>
</evidence>